<evidence type="ECO:0000313" key="11">
    <source>
        <dbReference type="Proteomes" id="UP000472335"/>
    </source>
</evidence>
<dbReference type="PANTHER" id="PTHR45436">
    <property type="entry name" value="SENSOR HISTIDINE KINASE YKOH"/>
    <property type="match status" value="1"/>
</dbReference>
<accession>A0A6G4V6Q3</accession>
<evidence type="ECO:0000259" key="9">
    <source>
        <dbReference type="PROSITE" id="PS50109"/>
    </source>
</evidence>
<evidence type="ECO:0000256" key="1">
    <source>
        <dbReference type="ARBA" id="ARBA00000085"/>
    </source>
</evidence>
<evidence type="ECO:0000256" key="8">
    <source>
        <dbReference type="SAM" id="MobiDB-lite"/>
    </source>
</evidence>
<evidence type="ECO:0000256" key="7">
    <source>
        <dbReference type="ARBA" id="ARBA00022989"/>
    </source>
</evidence>
<proteinExistence type="predicted"/>
<keyword evidence="11" id="KW-1185">Reference proteome</keyword>
<sequence>MVTPMPSSTPPTPPSADSRIDSHRNSTAPWNPTDNALRHNILGGWLRISTGMEAGQPILHVSNSGPDIPYEHIDTLLRPFQRLESRTGTREGHGLGLSIVTAIATAHDAELTAWPGPEGGLSVAVTFPAGRGPAD</sequence>
<name>A0A6G4V6Q3_9ACTN</name>
<dbReference type="AlphaFoldDB" id="A0A6G4V6Q3"/>
<dbReference type="SMART" id="SM00387">
    <property type="entry name" value="HATPase_c"/>
    <property type="match status" value="1"/>
</dbReference>
<keyword evidence="6" id="KW-0418">Kinase</keyword>
<keyword evidence="5" id="KW-0812">Transmembrane</keyword>
<dbReference type="Gene3D" id="3.30.565.10">
    <property type="entry name" value="Histidine kinase-like ATPase, C-terminal domain"/>
    <property type="match status" value="1"/>
</dbReference>
<evidence type="ECO:0000256" key="6">
    <source>
        <dbReference type="ARBA" id="ARBA00022777"/>
    </source>
</evidence>
<dbReference type="GO" id="GO:0004673">
    <property type="term" value="F:protein histidine kinase activity"/>
    <property type="evidence" value="ECO:0007669"/>
    <property type="project" value="UniProtKB-EC"/>
</dbReference>
<dbReference type="Proteomes" id="UP000472335">
    <property type="component" value="Unassembled WGS sequence"/>
</dbReference>
<dbReference type="EMBL" id="JAAKZY010000052">
    <property type="protein sequence ID" value="NGO09520.1"/>
    <property type="molecule type" value="Genomic_DNA"/>
</dbReference>
<keyword evidence="10" id="KW-0547">Nucleotide-binding</keyword>
<evidence type="ECO:0000256" key="5">
    <source>
        <dbReference type="ARBA" id="ARBA00022692"/>
    </source>
</evidence>
<dbReference type="PROSITE" id="PS50109">
    <property type="entry name" value="HIS_KIN"/>
    <property type="match status" value="1"/>
</dbReference>
<dbReference type="GO" id="GO:0005524">
    <property type="term" value="F:ATP binding"/>
    <property type="evidence" value="ECO:0007669"/>
    <property type="project" value="UniProtKB-KW"/>
</dbReference>
<dbReference type="InterPro" id="IPR005467">
    <property type="entry name" value="His_kinase_dom"/>
</dbReference>
<gene>
    <name evidence="10" type="ORF">G5C60_18425</name>
</gene>
<evidence type="ECO:0000256" key="4">
    <source>
        <dbReference type="ARBA" id="ARBA00022679"/>
    </source>
</evidence>
<dbReference type="EC" id="2.7.13.3" evidence="2"/>
<dbReference type="InterPro" id="IPR003594">
    <property type="entry name" value="HATPase_dom"/>
</dbReference>
<feature type="region of interest" description="Disordered" evidence="8">
    <location>
        <begin position="1"/>
        <end position="34"/>
    </location>
</feature>
<feature type="compositionally biased region" description="Polar residues" evidence="8">
    <location>
        <begin position="25"/>
        <end position="34"/>
    </location>
</feature>
<dbReference type="Pfam" id="PF02518">
    <property type="entry name" value="HATPase_c"/>
    <property type="match status" value="1"/>
</dbReference>
<keyword evidence="7" id="KW-0472">Membrane</keyword>
<keyword evidence="7" id="KW-1133">Transmembrane helix</keyword>
<evidence type="ECO:0000256" key="3">
    <source>
        <dbReference type="ARBA" id="ARBA00022553"/>
    </source>
</evidence>
<reference evidence="10 11" key="1">
    <citation type="submission" date="2020-02" db="EMBL/GenBank/DDBJ databases">
        <title>Whole-genome analyses of novel actinobacteria.</title>
        <authorList>
            <person name="Sahin N."/>
            <person name="Gencbay T."/>
        </authorList>
    </citation>
    <scope>NUCLEOTIDE SEQUENCE [LARGE SCALE GENOMIC DNA]</scope>
    <source>
        <strain evidence="10 11">HC44</strain>
    </source>
</reference>
<comment type="catalytic activity">
    <reaction evidence="1">
        <text>ATP + protein L-histidine = ADP + protein N-phospho-L-histidine.</text>
        <dbReference type="EC" id="2.7.13.3"/>
    </reaction>
</comment>
<protein>
    <recommendedName>
        <fullName evidence="2">histidine kinase</fullName>
        <ecNumber evidence="2">2.7.13.3</ecNumber>
    </recommendedName>
</protein>
<dbReference type="InterPro" id="IPR050428">
    <property type="entry name" value="TCS_sensor_his_kinase"/>
</dbReference>
<evidence type="ECO:0000256" key="2">
    <source>
        <dbReference type="ARBA" id="ARBA00012438"/>
    </source>
</evidence>
<feature type="domain" description="Histidine kinase" evidence="9">
    <location>
        <begin position="31"/>
        <end position="131"/>
    </location>
</feature>
<keyword evidence="3" id="KW-0597">Phosphoprotein</keyword>
<keyword evidence="10" id="KW-0067">ATP-binding</keyword>
<keyword evidence="4" id="KW-0808">Transferase</keyword>
<evidence type="ECO:0000313" key="10">
    <source>
        <dbReference type="EMBL" id="NGO09520.1"/>
    </source>
</evidence>
<comment type="caution">
    <text evidence="10">The sequence shown here is derived from an EMBL/GenBank/DDBJ whole genome shotgun (WGS) entry which is preliminary data.</text>
</comment>
<dbReference type="InterPro" id="IPR036890">
    <property type="entry name" value="HATPase_C_sf"/>
</dbReference>
<dbReference type="PANTHER" id="PTHR45436:SF5">
    <property type="entry name" value="SENSOR HISTIDINE KINASE TRCS"/>
    <property type="match status" value="1"/>
</dbReference>
<dbReference type="SUPFAM" id="SSF55874">
    <property type="entry name" value="ATPase domain of HSP90 chaperone/DNA topoisomerase II/histidine kinase"/>
    <property type="match status" value="1"/>
</dbReference>
<organism evidence="10 11">
    <name type="scientific">Streptomyces scabichelini</name>
    <dbReference type="NCBI Taxonomy" id="2711217"/>
    <lineage>
        <taxon>Bacteria</taxon>
        <taxon>Bacillati</taxon>
        <taxon>Actinomycetota</taxon>
        <taxon>Actinomycetes</taxon>
        <taxon>Kitasatosporales</taxon>
        <taxon>Streptomycetaceae</taxon>
        <taxon>Streptomyces</taxon>
    </lineage>
</organism>